<feature type="region of interest" description="Disordered" evidence="1">
    <location>
        <begin position="348"/>
        <end position="367"/>
    </location>
</feature>
<feature type="region of interest" description="Disordered" evidence="1">
    <location>
        <begin position="1"/>
        <end position="57"/>
    </location>
</feature>
<name>A0AB34IU28_PRYPA</name>
<gene>
    <name evidence="2" type="ORF">AB1Y20_008708</name>
</gene>
<dbReference type="AlphaFoldDB" id="A0AB34IU28"/>
<comment type="caution">
    <text evidence="2">The sequence shown here is derived from an EMBL/GenBank/DDBJ whole genome shotgun (WGS) entry which is preliminary data.</text>
</comment>
<dbReference type="EMBL" id="JBGBPQ010000019">
    <property type="protein sequence ID" value="KAL1504941.1"/>
    <property type="molecule type" value="Genomic_DNA"/>
</dbReference>
<proteinExistence type="predicted"/>
<reference evidence="2 3" key="1">
    <citation type="journal article" date="2024" name="Science">
        <title>Giant polyketide synthase enzymes in the biosynthesis of giant marine polyether toxins.</title>
        <authorList>
            <person name="Fallon T.R."/>
            <person name="Shende V.V."/>
            <person name="Wierzbicki I.H."/>
            <person name="Pendleton A.L."/>
            <person name="Watervoot N.F."/>
            <person name="Auber R.P."/>
            <person name="Gonzalez D.J."/>
            <person name="Wisecaver J.H."/>
            <person name="Moore B.S."/>
        </authorList>
    </citation>
    <scope>NUCLEOTIDE SEQUENCE [LARGE SCALE GENOMIC DNA]</scope>
    <source>
        <strain evidence="2 3">12B1</strain>
    </source>
</reference>
<feature type="region of interest" description="Disordered" evidence="1">
    <location>
        <begin position="115"/>
        <end position="143"/>
    </location>
</feature>
<dbReference type="Proteomes" id="UP001515480">
    <property type="component" value="Unassembled WGS sequence"/>
</dbReference>
<evidence type="ECO:0000256" key="1">
    <source>
        <dbReference type="SAM" id="MobiDB-lite"/>
    </source>
</evidence>
<organism evidence="2 3">
    <name type="scientific">Prymnesium parvum</name>
    <name type="common">Toxic golden alga</name>
    <dbReference type="NCBI Taxonomy" id="97485"/>
    <lineage>
        <taxon>Eukaryota</taxon>
        <taxon>Haptista</taxon>
        <taxon>Haptophyta</taxon>
        <taxon>Prymnesiophyceae</taxon>
        <taxon>Prymnesiales</taxon>
        <taxon>Prymnesiaceae</taxon>
        <taxon>Prymnesium</taxon>
    </lineage>
</organism>
<keyword evidence="3" id="KW-1185">Reference proteome</keyword>
<sequence length="393" mass="41722">MSDSESDGEAQFQRWLARKQGTEPARPRAYDDRAQKDATAAHRPEKKSPGSNCREGRTALDPAAVEYDSAAVCAGPGPAETGEERARGEEACGGCGNGLAGQEVREEFPGSETLEAERGSSLAAHVTEAGGGEFAGRSGAAEQREEVVLEVEILLETQRGDDEVPRVDAVVGNRPAAERRDGVAPQTAVVVPPVESPLEPPCGGEVPQGGVAGEVGSATPSEEELLVPATRITTAEREGGSSPPPAAEAGGSARFSVRSRVRAFMEKAATHTFLPTEATEPDGMVPSCCVSTADERSSALPLIDVASSLDDLERRAHEAMRPWLEDEDEASEFSMWRSRGGWAEELDEYSPHLPPLPPTPSAAEQSRWQPASRTALRCLLSYVGRTHAGFRTN</sequence>
<feature type="region of interest" description="Disordered" evidence="1">
    <location>
        <begin position="234"/>
        <end position="253"/>
    </location>
</feature>
<evidence type="ECO:0000313" key="2">
    <source>
        <dbReference type="EMBL" id="KAL1504941.1"/>
    </source>
</evidence>
<evidence type="ECO:0000313" key="3">
    <source>
        <dbReference type="Proteomes" id="UP001515480"/>
    </source>
</evidence>
<protein>
    <recommendedName>
        <fullName evidence="4">Rab3 GTPase-activating protein catalytic subunit</fullName>
    </recommendedName>
</protein>
<feature type="compositionally biased region" description="Basic and acidic residues" evidence="1">
    <location>
        <begin position="25"/>
        <end position="57"/>
    </location>
</feature>
<evidence type="ECO:0008006" key="4">
    <source>
        <dbReference type="Google" id="ProtNLM"/>
    </source>
</evidence>
<accession>A0AB34IU28</accession>